<reference evidence="7 9" key="2">
    <citation type="submission" date="2018-06" db="EMBL/GenBank/DDBJ databases">
        <authorList>
            <consortium name="Pathogen Informatics"/>
            <person name="Doyle S."/>
        </authorList>
    </citation>
    <scope>NUCLEOTIDE SEQUENCE [LARGE SCALE GENOMIC DNA]</scope>
    <source>
        <strain evidence="7 9">NCTC10851</strain>
    </source>
</reference>
<evidence type="ECO:0000313" key="8">
    <source>
        <dbReference type="Proteomes" id="UP000215738"/>
    </source>
</evidence>
<dbReference type="EMBL" id="NLFK01000001">
    <property type="protein sequence ID" value="OZN25991.1"/>
    <property type="molecule type" value="Genomic_DNA"/>
</dbReference>
<comment type="function">
    <text evidence="3 4">Co-chaperone involved in the maturation of iron-sulfur cluster-containing proteins. Seems to help targeting proteins to be folded toward HscA.</text>
</comment>
<reference evidence="6 8" key="1">
    <citation type="submission" date="2017-07" db="EMBL/GenBank/DDBJ databases">
        <title>Virulence factors identified in Actinobacillus seminis.</title>
        <authorList>
            <person name="Negrete-Abascal E."/>
            <person name="Vaca-Pacheco S."/>
            <person name="Montes-Garcia F."/>
            <person name="Leyto-Gil A.M."/>
            <person name="Fragoso-Garcia E."/>
            <person name="Carvente-Garcia R."/>
            <person name="Perez-Agueros S."/>
            <person name="Castelan-Sanchez H.G."/>
            <person name="Garcia-Molina A."/>
            <person name="Villamar T.E."/>
            <person name="Vazquez-Cruz C."/>
        </authorList>
    </citation>
    <scope>NUCLEOTIDE SEQUENCE [LARGE SCALE GENOMIC DNA]</scope>
    <source>
        <strain evidence="6 8">ATCC 15768</strain>
    </source>
</reference>
<dbReference type="Gene3D" id="1.20.1280.20">
    <property type="entry name" value="HscB, C-terminal domain"/>
    <property type="match status" value="1"/>
</dbReference>
<dbReference type="Proteomes" id="UP000254507">
    <property type="component" value="Unassembled WGS sequence"/>
</dbReference>
<accession>A0A263HFT8</accession>
<dbReference type="GO" id="GO:1990230">
    <property type="term" value="C:iron-sulfur cluster transfer complex"/>
    <property type="evidence" value="ECO:0007669"/>
    <property type="project" value="TreeGrafter"/>
</dbReference>
<organism evidence="7 9">
    <name type="scientific">Actinobacillus seminis</name>
    <dbReference type="NCBI Taxonomy" id="722"/>
    <lineage>
        <taxon>Bacteria</taxon>
        <taxon>Pseudomonadati</taxon>
        <taxon>Pseudomonadota</taxon>
        <taxon>Gammaproteobacteria</taxon>
        <taxon>Pasteurellales</taxon>
        <taxon>Pasteurellaceae</taxon>
        <taxon>Actinobacillus</taxon>
    </lineage>
</organism>
<dbReference type="SUPFAM" id="SSF46565">
    <property type="entry name" value="Chaperone J-domain"/>
    <property type="match status" value="1"/>
</dbReference>
<dbReference type="SMART" id="SM00271">
    <property type="entry name" value="DnaJ"/>
    <property type="match status" value="1"/>
</dbReference>
<evidence type="ECO:0000256" key="2">
    <source>
        <dbReference type="ARBA" id="ARBA00023186"/>
    </source>
</evidence>
<dbReference type="NCBIfam" id="TIGR00714">
    <property type="entry name" value="hscB"/>
    <property type="match status" value="1"/>
</dbReference>
<dbReference type="RefSeq" id="WP_094945622.1">
    <property type="nucleotide sequence ID" value="NZ_NLFK01000001.1"/>
</dbReference>
<keyword evidence="2 4" id="KW-0143">Chaperone</keyword>
<dbReference type="InterPro" id="IPR036386">
    <property type="entry name" value="HscB_C_sf"/>
</dbReference>
<dbReference type="EMBL" id="UFSB01000001">
    <property type="protein sequence ID" value="SUU34386.1"/>
    <property type="molecule type" value="Genomic_DNA"/>
</dbReference>
<dbReference type="Pfam" id="PF07743">
    <property type="entry name" value="HSCB_C"/>
    <property type="match status" value="1"/>
</dbReference>
<dbReference type="InterPro" id="IPR001623">
    <property type="entry name" value="DnaJ_domain"/>
</dbReference>
<name>A0A263HFT8_9PAST</name>
<sequence length="178" mass="20704">MINPFLFFDLPVDFTVDLTLLSQRYLALQKSLHPDNFVQHSPQEQRLAMQKSAEVNDALKILKDPVLRADCIVALHTGESLNLEPQSSKDMAFLMQQMQWREQLEVLEAQQDAQQLIEFSQQIEQYQQSVLAEISTALSAQNWQQAKMLTDRLRFIKKLQQEIERIEDVLYNLISQAN</sequence>
<proteinExistence type="inferred from homology"/>
<dbReference type="FunCoup" id="A0A263HFT8">
    <property type="interactions" value="301"/>
</dbReference>
<gene>
    <name evidence="4 7" type="primary">hscB</name>
    <name evidence="6" type="ORF">CFY87_01990</name>
    <name evidence="7" type="ORF">NCTC10851_00312</name>
</gene>
<dbReference type="PANTHER" id="PTHR14021:SF15">
    <property type="entry name" value="IRON-SULFUR CLUSTER CO-CHAPERONE PROTEIN HSCB"/>
    <property type="match status" value="1"/>
</dbReference>
<evidence type="ECO:0000256" key="3">
    <source>
        <dbReference type="ARBA" id="ARBA00025596"/>
    </source>
</evidence>
<dbReference type="InParanoid" id="A0A263HFT8"/>
<evidence type="ECO:0000259" key="5">
    <source>
        <dbReference type="SMART" id="SM00271"/>
    </source>
</evidence>
<dbReference type="SUPFAM" id="SSF47144">
    <property type="entry name" value="HSC20 (HSCB), C-terminal oligomerisation domain"/>
    <property type="match status" value="1"/>
</dbReference>
<feature type="domain" description="J" evidence="5">
    <location>
        <begin position="2"/>
        <end position="67"/>
    </location>
</feature>
<dbReference type="Gene3D" id="1.10.287.110">
    <property type="entry name" value="DnaJ domain"/>
    <property type="match status" value="1"/>
</dbReference>
<dbReference type="AlphaFoldDB" id="A0A263HFT8"/>
<dbReference type="Proteomes" id="UP000215738">
    <property type="component" value="Unassembled WGS sequence"/>
</dbReference>
<dbReference type="GO" id="GO:0044571">
    <property type="term" value="P:[2Fe-2S] cluster assembly"/>
    <property type="evidence" value="ECO:0007669"/>
    <property type="project" value="InterPro"/>
</dbReference>
<evidence type="ECO:0000313" key="9">
    <source>
        <dbReference type="Proteomes" id="UP000254507"/>
    </source>
</evidence>
<dbReference type="HAMAP" id="MF_00682">
    <property type="entry name" value="HscB"/>
    <property type="match status" value="1"/>
</dbReference>
<dbReference type="GO" id="GO:0006457">
    <property type="term" value="P:protein folding"/>
    <property type="evidence" value="ECO:0007669"/>
    <property type="project" value="UniProtKB-UniRule"/>
</dbReference>
<dbReference type="InterPro" id="IPR036869">
    <property type="entry name" value="J_dom_sf"/>
</dbReference>
<dbReference type="InterPro" id="IPR009073">
    <property type="entry name" value="HscB_oligo_C"/>
</dbReference>
<dbReference type="PANTHER" id="PTHR14021">
    <property type="entry name" value="IRON-SULFUR CLUSTER CO-CHAPERONE PROTEIN HSCB"/>
    <property type="match status" value="1"/>
</dbReference>
<evidence type="ECO:0000313" key="6">
    <source>
        <dbReference type="EMBL" id="OZN25991.1"/>
    </source>
</evidence>
<comment type="subunit">
    <text evidence="4">Interacts with HscA and stimulates its ATPase activity.</text>
</comment>
<dbReference type="GO" id="GO:0001671">
    <property type="term" value="F:ATPase activator activity"/>
    <property type="evidence" value="ECO:0007669"/>
    <property type="project" value="InterPro"/>
</dbReference>
<dbReference type="GO" id="GO:0051087">
    <property type="term" value="F:protein-folding chaperone binding"/>
    <property type="evidence" value="ECO:0007669"/>
    <property type="project" value="InterPro"/>
</dbReference>
<keyword evidence="8" id="KW-1185">Reference proteome</keyword>
<comment type="similarity">
    <text evidence="1 4">Belongs to the HscB family.</text>
</comment>
<dbReference type="CDD" id="cd06257">
    <property type="entry name" value="DnaJ"/>
    <property type="match status" value="1"/>
</dbReference>
<dbReference type="GO" id="GO:0051259">
    <property type="term" value="P:protein complex oligomerization"/>
    <property type="evidence" value="ECO:0007669"/>
    <property type="project" value="InterPro"/>
</dbReference>
<evidence type="ECO:0000256" key="4">
    <source>
        <dbReference type="HAMAP-Rule" id="MF_00682"/>
    </source>
</evidence>
<protein>
    <recommendedName>
        <fullName evidence="4">Co-chaperone protein HscB homolog</fullName>
    </recommendedName>
</protein>
<evidence type="ECO:0000313" key="7">
    <source>
        <dbReference type="EMBL" id="SUU34386.1"/>
    </source>
</evidence>
<dbReference type="OrthoDB" id="287587at2"/>
<dbReference type="InterPro" id="IPR004640">
    <property type="entry name" value="HscB"/>
</dbReference>
<evidence type="ECO:0000256" key="1">
    <source>
        <dbReference type="ARBA" id="ARBA00010476"/>
    </source>
</evidence>